<proteinExistence type="predicted"/>
<keyword evidence="2" id="KW-1185">Reference proteome</keyword>
<gene>
    <name evidence="1" type="ORF">GCM10017559_30850</name>
</gene>
<evidence type="ECO:0000313" key="1">
    <source>
        <dbReference type="EMBL" id="GAA3006766.1"/>
    </source>
</evidence>
<comment type="caution">
    <text evidence="1">The sequence shown here is derived from an EMBL/GenBank/DDBJ whole genome shotgun (WGS) entry which is preliminary data.</text>
</comment>
<evidence type="ECO:0000313" key="2">
    <source>
        <dbReference type="Proteomes" id="UP001499930"/>
    </source>
</evidence>
<dbReference type="EMBL" id="BAAAWD010000007">
    <property type="protein sequence ID" value="GAA3006766.1"/>
    <property type="molecule type" value="Genomic_DNA"/>
</dbReference>
<protein>
    <submittedName>
        <fullName evidence="1">Uncharacterized protein</fullName>
    </submittedName>
</protein>
<sequence length="68" mass="7231">MFTRANPHRSGTAARAPVAMAVSPVMSIASTQRIVKVTFRNRGMPFSIRGGLDAVGVGGWAAGRQRTF</sequence>
<reference evidence="2" key="1">
    <citation type="journal article" date="2019" name="Int. J. Syst. Evol. Microbiol.">
        <title>The Global Catalogue of Microorganisms (GCM) 10K type strain sequencing project: providing services to taxonomists for standard genome sequencing and annotation.</title>
        <authorList>
            <consortium name="The Broad Institute Genomics Platform"/>
            <consortium name="The Broad Institute Genome Sequencing Center for Infectious Disease"/>
            <person name="Wu L."/>
            <person name="Ma J."/>
        </authorList>
    </citation>
    <scope>NUCLEOTIDE SEQUENCE [LARGE SCALE GENOMIC DNA]</scope>
    <source>
        <strain evidence="2">JCM 3106</strain>
    </source>
</reference>
<name>A0ABP6KK27_9ACTN</name>
<dbReference type="Proteomes" id="UP001499930">
    <property type="component" value="Unassembled WGS sequence"/>
</dbReference>
<organism evidence="1 2">
    <name type="scientific">Streptosporangium longisporum</name>
    <dbReference type="NCBI Taxonomy" id="46187"/>
    <lineage>
        <taxon>Bacteria</taxon>
        <taxon>Bacillati</taxon>
        <taxon>Actinomycetota</taxon>
        <taxon>Actinomycetes</taxon>
        <taxon>Streptosporangiales</taxon>
        <taxon>Streptosporangiaceae</taxon>
        <taxon>Streptosporangium</taxon>
    </lineage>
</organism>
<accession>A0ABP6KK27</accession>